<evidence type="ECO:0000313" key="2">
    <source>
        <dbReference type="Proteomes" id="UP000814140"/>
    </source>
</evidence>
<keyword evidence="2" id="KW-1185">Reference proteome</keyword>
<gene>
    <name evidence="1" type="ORF">BV25DRAFT_1904340</name>
</gene>
<evidence type="ECO:0000313" key="1">
    <source>
        <dbReference type="EMBL" id="KAI0069072.1"/>
    </source>
</evidence>
<reference evidence="1" key="2">
    <citation type="journal article" date="2022" name="New Phytol.">
        <title>Evolutionary transition to the ectomycorrhizal habit in the genomes of a hyperdiverse lineage of mushroom-forming fungi.</title>
        <authorList>
            <person name="Looney B."/>
            <person name="Miyauchi S."/>
            <person name="Morin E."/>
            <person name="Drula E."/>
            <person name="Courty P.E."/>
            <person name="Kohler A."/>
            <person name="Kuo A."/>
            <person name="LaButti K."/>
            <person name="Pangilinan J."/>
            <person name="Lipzen A."/>
            <person name="Riley R."/>
            <person name="Andreopoulos W."/>
            <person name="He G."/>
            <person name="Johnson J."/>
            <person name="Nolan M."/>
            <person name="Tritt A."/>
            <person name="Barry K.W."/>
            <person name="Grigoriev I.V."/>
            <person name="Nagy L.G."/>
            <person name="Hibbett D."/>
            <person name="Henrissat B."/>
            <person name="Matheny P.B."/>
            <person name="Labbe J."/>
            <person name="Martin F.M."/>
        </authorList>
    </citation>
    <scope>NUCLEOTIDE SEQUENCE</scope>
    <source>
        <strain evidence="1">HHB10654</strain>
    </source>
</reference>
<name>A0ACB8TKW6_9AGAM</name>
<reference evidence="1" key="1">
    <citation type="submission" date="2021-03" db="EMBL/GenBank/DDBJ databases">
        <authorList>
            <consortium name="DOE Joint Genome Institute"/>
            <person name="Ahrendt S."/>
            <person name="Looney B.P."/>
            <person name="Miyauchi S."/>
            <person name="Morin E."/>
            <person name="Drula E."/>
            <person name="Courty P.E."/>
            <person name="Chicoki N."/>
            <person name="Fauchery L."/>
            <person name="Kohler A."/>
            <person name="Kuo A."/>
            <person name="Labutti K."/>
            <person name="Pangilinan J."/>
            <person name="Lipzen A."/>
            <person name="Riley R."/>
            <person name="Andreopoulos W."/>
            <person name="He G."/>
            <person name="Johnson J."/>
            <person name="Barry K.W."/>
            <person name="Grigoriev I.V."/>
            <person name="Nagy L."/>
            <person name="Hibbett D."/>
            <person name="Henrissat B."/>
            <person name="Matheny P.B."/>
            <person name="Labbe J."/>
            <person name="Martin F."/>
        </authorList>
    </citation>
    <scope>NUCLEOTIDE SEQUENCE</scope>
    <source>
        <strain evidence="1">HHB10654</strain>
    </source>
</reference>
<dbReference type="Proteomes" id="UP000814140">
    <property type="component" value="Unassembled WGS sequence"/>
</dbReference>
<accession>A0ACB8TKW6</accession>
<proteinExistence type="predicted"/>
<sequence>MHWALRWPELFLAVFVVALEAYRWGHSSVPGLVGAGSPWSAQRKLDTRNKIKDLWYHGYTSYMRYAFPLDELSPLSCTGRGPDWHFAENIAYNDVAGNFSLTLIDSLDTLVVLNDRAGFEDAVRKVIRWVSFDVNTKPQLFETNIRVLGALLSGHIFANQTGHPFHLPWYRGELLEMAHDLGERFLPAFSTPTGLPFARINLRHGLAAGESIESCTAGAGSLILEFATLSRLTGDSRFEKAAHKAFFALWNRRSDLGLVGNTINIWTGAWINPEVSSVGAGIDSFFEYALKWYILSGEHEFLDVWNESYAAMMRYSRSADGLWYRRVSIHTGEAAYNTLDSLSAFWPGLQVLAGDVENAIKSHMIYWEIWKKHAGMPEVWDMHYKQATSMQYPLRPEFVESTWYLYRATQDPAYLDIGARVFNDLLLRAKVECGIASIKDLRNNALEDRMESFVLSETLKYLYLLFDEENPLHSDDSNYVFTTEGHILLLDPKHMKRTIPAVRQLRRAESPQCPAYEAPSSGPAGSPGLTVGVRSRTDVDYSRHLIGNVLSDDDAASWHASGWCELPQVDYYTLEFVLSADGKTVTEDPSPSLKKIAPVSDGFIVHDVSGVRTQIISRLDGKGYDIAKLGPHTVHTGQTVYFNDSSLMLAPTDGMQSIDDLTRYPDVQLRFFIHYLKAASPVPLVSGDFATDTVVTANSGMFAGNPSNPDPPGKKALRFGRGEGVQLVREEFNPLGCLPYSRTYDDEAVLVRRGGCTFLEKLQIAHQAGASGVVVLSDTETAINPSADDDELEALGDSLDDVTIVVLKQSDARQISAMLDIAEKEDLGQVYVMLDSKSRGPASPGRREVQREKKDSPQSSPDELRVLYIAGRPLLNTRLII</sequence>
<dbReference type="EMBL" id="MU277187">
    <property type="protein sequence ID" value="KAI0069072.1"/>
    <property type="molecule type" value="Genomic_DNA"/>
</dbReference>
<comment type="caution">
    <text evidence="1">The sequence shown here is derived from an EMBL/GenBank/DDBJ whole genome shotgun (WGS) entry which is preliminary data.</text>
</comment>
<organism evidence="1 2">
    <name type="scientific">Artomyces pyxidatus</name>
    <dbReference type="NCBI Taxonomy" id="48021"/>
    <lineage>
        <taxon>Eukaryota</taxon>
        <taxon>Fungi</taxon>
        <taxon>Dikarya</taxon>
        <taxon>Basidiomycota</taxon>
        <taxon>Agaricomycotina</taxon>
        <taxon>Agaricomycetes</taxon>
        <taxon>Russulales</taxon>
        <taxon>Auriscalpiaceae</taxon>
        <taxon>Artomyces</taxon>
    </lineage>
</organism>
<protein>
    <submittedName>
        <fullName evidence="1">Alpha-mannosidase</fullName>
    </submittedName>
</protein>